<feature type="domain" description="SGNH" evidence="4">
    <location>
        <begin position="446"/>
        <end position="701"/>
    </location>
</feature>
<keyword evidence="2" id="KW-0472">Membrane</keyword>
<keyword evidence="5" id="KW-0012">Acyltransferase</keyword>
<feature type="transmembrane region" description="Helical" evidence="2">
    <location>
        <begin position="357"/>
        <end position="376"/>
    </location>
</feature>
<dbReference type="EMBL" id="CP026111">
    <property type="protein sequence ID" value="AUT59742.1"/>
    <property type="molecule type" value="Genomic_DNA"/>
</dbReference>
<feature type="transmembrane region" description="Helical" evidence="2">
    <location>
        <begin position="182"/>
        <end position="198"/>
    </location>
</feature>
<feature type="transmembrane region" description="Helical" evidence="2">
    <location>
        <begin position="53"/>
        <end position="86"/>
    </location>
</feature>
<dbReference type="PANTHER" id="PTHR23028">
    <property type="entry name" value="ACETYLTRANSFERASE"/>
    <property type="match status" value="1"/>
</dbReference>
<feature type="region of interest" description="Disordered" evidence="1">
    <location>
        <begin position="20"/>
        <end position="39"/>
    </location>
</feature>
<reference evidence="5 6" key="1">
    <citation type="submission" date="2018-01" db="EMBL/GenBank/DDBJ databases">
        <title>Species boundaries and ecological features among Paraburkholderia terrae DSMZ17804T, P. hospita DSMZ17164T and P. caribensis DSMZ13236T.</title>
        <authorList>
            <person name="Pratama A.A."/>
        </authorList>
    </citation>
    <scope>NUCLEOTIDE SEQUENCE [LARGE SCALE GENOMIC DNA]</scope>
    <source>
        <strain evidence="5 6">DSM 17804</strain>
    </source>
</reference>
<dbReference type="KEGG" id="pter:C2L65_09145"/>
<name>A0A2I8EK21_9BURK</name>
<dbReference type="Pfam" id="PF01757">
    <property type="entry name" value="Acyl_transf_3"/>
    <property type="match status" value="1"/>
</dbReference>
<dbReference type="Proteomes" id="UP000243502">
    <property type="component" value="Chromosome 1"/>
</dbReference>
<dbReference type="InterPro" id="IPR002656">
    <property type="entry name" value="Acyl_transf_3_dom"/>
</dbReference>
<evidence type="ECO:0000256" key="1">
    <source>
        <dbReference type="SAM" id="MobiDB-lite"/>
    </source>
</evidence>
<dbReference type="InterPro" id="IPR043968">
    <property type="entry name" value="SGNH"/>
</dbReference>
<feature type="transmembrane region" description="Helical" evidence="2">
    <location>
        <begin position="143"/>
        <end position="162"/>
    </location>
</feature>
<dbReference type="Pfam" id="PF19040">
    <property type="entry name" value="SGNH"/>
    <property type="match status" value="1"/>
</dbReference>
<evidence type="ECO:0000313" key="6">
    <source>
        <dbReference type="Proteomes" id="UP000243502"/>
    </source>
</evidence>
<feature type="transmembrane region" description="Helical" evidence="2">
    <location>
        <begin position="270"/>
        <end position="287"/>
    </location>
</feature>
<dbReference type="InterPro" id="IPR050879">
    <property type="entry name" value="Acyltransferase_3"/>
</dbReference>
<feature type="transmembrane region" description="Helical" evidence="2">
    <location>
        <begin position="329"/>
        <end position="351"/>
    </location>
</feature>
<feature type="transmembrane region" description="Helical" evidence="2">
    <location>
        <begin position="112"/>
        <end position="131"/>
    </location>
</feature>
<dbReference type="GO" id="GO:0016747">
    <property type="term" value="F:acyltransferase activity, transferring groups other than amino-acyl groups"/>
    <property type="evidence" value="ECO:0007669"/>
    <property type="project" value="InterPro"/>
</dbReference>
<feature type="transmembrane region" description="Helical" evidence="2">
    <location>
        <begin position="299"/>
        <end position="317"/>
    </location>
</feature>
<feature type="transmembrane region" description="Helical" evidence="2">
    <location>
        <begin position="205"/>
        <end position="222"/>
    </location>
</feature>
<organism evidence="5 6">
    <name type="scientific">Paraburkholderia terrae</name>
    <dbReference type="NCBI Taxonomy" id="311230"/>
    <lineage>
        <taxon>Bacteria</taxon>
        <taxon>Pseudomonadati</taxon>
        <taxon>Pseudomonadota</taxon>
        <taxon>Betaproteobacteria</taxon>
        <taxon>Burkholderiales</taxon>
        <taxon>Burkholderiaceae</taxon>
        <taxon>Paraburkholderia</taxon>
    </lineage>
</organism>
<keyword evidence="5" id="KW-0808">Transferase</keyword>
<keyword evidence="2" id="KW-0812">Transmembrane</keyword>
<feature type="transmembrane region" description="Helical" evidence="2">
    <location>
        <begin position="396"/>
        <end position="414"/>
    </location>
</feature>
<evidence type="ECO:0000259" key="3">
    <source>
        <dbReference type="Pfam" id="PF01757"/>
    </source>
</evidence>
<dbReference type="PANTHER" id="PTHR23028:SF53">
    <property type="entry name" value="ACYL_TRANSF_3 DOMAIN-CONTAINING PROTEIN"/>
    <property type="match status" value="1"/>
</dbReference>
<evidence type="ECO:0000259" key="4">
    <source>
        <dbReference type="Pfam" id="PF19040"/>
    </source>
</evidence>
<feature type="transmembrane region" description="Helical" evidence="2">
    <location>
        <begin position="228"/>
        <end position="249"/>
    </location>
</feature>
<gene>
    <name evidence="5" type="ORF">C2L65_09145</name>
</gene>
<evidence type="ECO:0000313" key="5">
    <source>
        <dbReference type="EMBL" id="AUT59742.1"/>
    </source>
</evidence>
<evidence type="ECO:0000256" key="2">
    <source>
        <dbReference type="SAM" id="Phobius"/>
    </source>
</evidence>
<dbReference type="SUPFAM" id="SSF52266">
    <property type="entry name" value="SGNH hydrolase"/>
    <property type="match status" value="1"/>
</dbReference>
<feature type="domain" description="Acyltransferase 3" evidence="3">
    <location>
        <begin position="46"/>
        <end position="375"/>
    </location>
</feature>
<dbReference type="AlphaFoldDB" id="A0A2I8EK21"/>
<accession>A0A2I8EK21</accession>
<dbReference type="GO" id="GO:0009103">
    <property type="term" value="P:lipopolysaccharide biosynthetic process"/>
    <property type="evidence" value="ECO:0007669"/>
    <property type="project" value="TreeGrafter"/>
</dbReference>
<sequence length="710" mass="77812">MPVEPIPSTFKLSRSAIGEARGHTDVRGKSTVSATSRKPAQGYRPDIDGLRAIAVVSVVIFHAFPATLAGGFAGVDIFFAISGYLISQHIIETLDHGRFSIVDFYARRIKRIYPALMIVLVATLAAGFVLMTSGELERLAREALASVAFVANVYFYLTRDYFTQDASASALLHLWSLGVEEQYYIIWPVALFLLWRYTSRRMATLVIVAAILLSLASSVYLSSSHAIAAFYLPIARFWELLFGSVLAWAEFHARKRSASQSGSEVSTLRDLVAFAGLALIVASFVLLDPKSVFPGWRAALPAGGATLVMAAGPGAWLNRRVLSLRPFVYLGLVSYPLYLWHWPVLVFVRLLSGGTPSITMLFAALVVAVALSSITFSSIEAPARFSFYARQYPVRVASVLFAMMMGVGLSSYAISRHDGLPERFPDASFGAQQERWVFTDTCKKDFPGSEFCVMPAPNGRPQVALLGDSHANHYYEGLKPALSARGTGLFAVGSGNCPPFYGVDISLGGHVKHCSALFDGVLDYIVKSHDIQWVVLSSYAISSIAGGLDYDNGDFIRLMAVDGKRVSATTNQWKGGNNLDVYLAGLERTLDRLTAAGKYVVFVLDTPELDFDPNACVRRPVQISLRSPCAVPRAKVEQRLTGTQTRIVALLDKYPDVKVFNPLPLLCDAKNCYARRSGEFLYADRDHLSPDGSRYLSRRIIQDIESRGAN</sequence>
<dbReference type="GO" id="GO:0016020">
    <property type="term" value="C:membrane"/>
    <property type="evidence" value="ECO:0007669"/>
    <property type="project" value="TreeGrafter"/>
</dbReference>
<protein>
    <submittedName>
        <fullName evidence="5">Acyltransferase</fullName>
    </submittedName>
</protein>
<proteinExistence type="predicted"/>
<keyword evidence="2" id="KW-1133">Transmembrane helix</keyword>